<accession>A0ABV0BL56</accession>
<evidence type="ECO:0000256" key="5">
    <source>
        <dbReference type="PROSITE-ProRule" id="PRU00335"/>
    </source>
</evidence>
<feature type="DNA-binding region" description="H-T-H motif" evidence="5">
    <location>
        <begin position="32"/>
        <end position="51"/>
    </location>
</feature>
<organism evidence="7 8">
    <name type="scientific">Hohaiivirga grylli</name>
    <dbReference type="NCBI Taxonomy" id="3133970"/>
    <lineage>
        <taxon>Bacteria</taxon>
        <taxon>Pseudomonadati</taxon>
        <taxon>Pseudomonadota</taxon>
        <taxon>Alphaproteobacteria</taxon>
        <taxon>Hyphomicrobiales</taxon>
        <taxon>Methylobacteriaceae</taxon>
        <taxon>Hohaiivirga</taxon>
    </lineage>
</organism>
<proteinExistence type="predicted"/>
<dbReference type="PANTHER" id="PTHR43479">
    <property type="entry name" value="ACREF/ENVCD OPERON REPRESSOR-RELATED"/>
    <property type="match status" value="1"/>
</dbReference>
<evidence type="ECO:0000256" key="2">
    <source>
        <dbReference type="ARBA" id="ARBA00023015"/>
    </source>
</evidence>
<dbReference type="Pfam" id="PF00440">
    <property type="entry name" value="TetR_N"/>
    <property type="match status" value="1"/>
</dbReference>
<keyword evidence="2" id="KW-0805">Transcription regulation</keyword>
<comment type="caution">
    <text evidence="7">The sequence shown here is derived from an EMBL/GenBank/DDBJ whole genome shotgun (WGS) entry which is preliminary data.</text>
</comment>
<evidence type="ECO:0000313" key="8">
    <source>
        <dbReference type="Proteomes" id="UP001418637"/>
    </source>
</evidence>
<keyword evidence="4" id="KW-0804">Transcription</keyword>
<reference evidence="7 8" key="1">
    <citation type="submission" date="2024-04" db="EMBL/GenBank/DDBJ databases">
        <title>A novel species isolated from cricket.</title>
        <authorList>
            <person name="Wang H.-C."/>
        </authorList>
    </citation>
    <scope>NUCLEOTIDE SEQUENCE [LARGE SCALE GENOMIC DNA]</scope>
    <source>
        <strain evidence="7 8">WL0021</strain>
    </source>
</reference>
<sequence length="203" mass="23189">MRRTKQEAEETRQLILQAARILFVQKGFAATTLDDIASKAGFTRGAVHWHFKNKFGVLLAIQEVERSPMEELVSRLGIDESLDPLAALSITTQRFFIDLAEIPDRRQLFQVIFREMHNTKFDRGFSKAAHFEQEVRHLIINILKIAEDRNSLSEIWSPESAALALQTMIKGIITGWLYETSSFNLVEEGIPAIKNFLTSLRKS</sequence>
<evidence type="ECO:0000313" key="7">
    <source>
        <dbReference type="EMBL" id="MEN3931427.1"/>
    </source>
</evidence>
<dbReference type="Proteomes" id="UP001418637">
    <property type="component" value="Unassembled WGS sequence"/>
</dbReference>
<dbReference type="PROSITE" id="PS50977">
    <property type="entry name" value="HTH_TETR_2"/>
    <property type="match status" value="1"/>
</dbReference>
<dbReference type="InterPro" id="IPR009057">
    <property type="entry name" value="Homeodomain-like_sf"/>
</dbReference>
<name>A0ABV0BL56_9HYPH</name>
<dbReference type="RefSeq" id="WP_346337457.1">
    <property type="nucleotide sequence ID" value="NZ_JBBYXI010000003.1"/>
</dbReference>
<dbReference type="InterPro" id="IPR013572">
    <property type="entry name" value="Tscrpt_reg_MAATS_C"/>
</dbReference>
<dbReference type="EMBL" id="JBBYXI010000003">
    <property type="protein sequence ID" value="MEN3931427.1"/>
    <property type="molecule type" value="Genomic_DNA"/>
</dbReference>
<dbReference type="PRINTS" id="PR00455">
    <property type="entry name" value="HTHTETR"/>
</dbReference>
<dbReference type="InterPro" id="IPR001647">
    <property type="entry name" value="HTH_TetR"/>
</dbReference>
<dbReference type="Pfam" id="PF08361">
    <property type="entry name" value="TetR_C_2"/>
    <property type="match status" value="1"/>
</dbReference>
<keyword evidence="1" id="KW-0678">Repressor</keyword>
<keyword evidence="3 5" id="KW-0238">DNA-binding</keyword>
<dbReference type="Gene3D" id="1.10.357.10">
    <property type="entry name" value="Tetracycline Repressor, domain 2"/>
    <property type="match status" value="1"/>
</dbReference>
<evidence type="ECO:0000256" key="4">
    <source>
        <dbReference type="ARBA" id="ARBA00023163"/>
    </source>
</evidence>
<evidence type="ECO:0000256" key="3">
    <source>
        <dbReference type="ARBA" id="ARBA00023125"/>
    </source>
</evidence>
<feature type="domain" description="HTH tetR-type" evidence="6">
    <location>
        <begin position="9"/>
        <end position="69"/>
    </location>
</feature>
<evidence type="ECO:0000259" key="6">
    <source>
        <dbReference type="PROSITE" id="PS50977"/>
    </source>
</evidence>
<keyword evidence="8" id="KW-1185">Reference proteome</keyword>
<gene>
    <name evidence="7" type="ORF">WJT86_10200</name>
</gene>
<dbReference type="SUPFAM" id="SSF46689">
    <property type="entry name" value="Homeodomain-like"/>
    <property type="match status" value="1"/>
</dbReference>
<dbReference type="InterPro" id="IPR050624">
    <property type="entry name" value="HTH-type_Tx_Regulator"/>
</dbReference>
<evidence type="ECO:0000256" key="1">
    <source>
        <dbReference type="ARBA" id="ARBA00022491"/>
    </source>
</evidence>
<protein>
    <submittedName>
        <fullName evidence="7">TetR family transcriptional regulator</fullName>
    </submittedName>
</protein>
<dbReference type="PANTHER" id="PTHR43479:SF11">
    <property type="entry name" value="ACREF_ENVCD OPERON REPRESSOR-RELATED"/>
    <property type="match status" value="1"/>
</dbReference>